<dbReference type="InParanoid" id="B7GCE0"/>
<dbReference type="KEGG" id="pti:PHATRDRAFT_49943"/>
<dbReference type="GeneID" id="7198637"/>
<dbReference type="EMBL" id="CM000627">
    <property type="protein sequence ID" value="EEC43756.1"/>
    <property type="molecule type" value="Genomic_DNA"/>
</dbReference>
<keyword evidence="7" id="KW-1185">Reference proteome</keyword>
<reference evidence="6 7" key="1">
    <citation type="journal article" date="2008" name="Nature">
        <title>The Phaeodactylum genome reveals the evolutionary history of diatom genomes.</title>
        <authorList>
            <person name="Bowler C."/>
            <person name="Allen A.E."/>
            <person name="Badger J.H."/>
            <person name="Grimwood J."/>
            <person name="Jabbari K."/>
            <person name="Kuo A."/>
            <person name="Maheswari U."/>
            <person name="Martens C."/>
            <person name="Maumus F."/>
            <person name="Otillar R.P."/>
            <person name="Rayko E."/>
            <person name="Salamov A."/>
            <person name="Vandepoele K."/>
            <person name="Beszteri B."/>
            <person name="Gruber A."/>
            <person name="Heijde M."/>
            <person name="Katinka M."/>
            <person name="Mock T."/>
            <person name="Valentin K."/>
            <person name="Verret F."/>
            <person name="Berges J.A."/>
            <person name="Brownlee C."/>
            <person name="Cadoret J.P."/>
            <person name="Chiovitti A."/>
            <person name="Choi C.J."/>
            <person name="Coesel S."/>
            <person name="De Martino A."/>
            <person name="Detter J.C."/>
            <person name="Durkin C."/>
            <person name="Falciatore A."/>
            <person name="Fournet J."/>
            <person name="Haruta M."/>
            <person name="Huysman M.J."/>
            <person name="Jenkins B.D."/>
            <person name="Jiroutova K."/>
            <person name="Jorgensen R.E."/>
            <person name="Joubert Y."/>
            <person name="Kaplan A."/>
            <person name="Kroger N."/>
            <person name="Kroth P.G."/>
            <person name="La Roche J."/>
            <person name="Lindquist E."/>
            <person name="Lommer M."/>
            <person name="Martin-Jezequel V."/>
            <person name="Lopez P.J."/>
            <person name="Lucas S."/>
            <person name="Mangogna M."/>
            <person name="McGinnis K."/>
            <person name="Medlin L.K."/>
            <person name="Montsant A."/>
            <person name="Oudot-Le Secq M.P."/>
            <person name="Napoli C."/>
            <person name="Obornik M."/>
            <person name="Parker M.S."/>
            <person name="Petit J.L."/>
            <person name="Porcel B.M."/>
            <person name="Poulsen N."/>
            <person name="Robison M."/>
            <person name="Rychlewski L."/>
            <person name="Rynearson T.A."/>
            <person name="Schmutz J."/>
            <person name="Shapiro H."/>
            <person name="Siaut M."/>
            <person name="Stanley M."/>
            <person name="Sussman M.R."/>
            <person name="Taylor A.R."/>
            <person name="Vardi A."/>
            <person name="von Dassow P."/>
            <person name="Vyverman W."/>
            <person name="Willis A."/>
            <person name="Wyrwicz L.S."/>
            <person name="Rokhsar D.S."/>
            <person name="Weissenbach J."/>
            <person name="Armbrust E.V."/>
            <person name="Green B.R."/>
            <person name="Van de Peer Y."/>
            <person name="Grigoriev I.V."/>
        </authorList>
    </citation>
    <scope>NUCLEOTIDE SEQUENCE [LARGE SCALE GENOMIC DNA]</scope>
    <source>
        <strain evidence="6 7">CCAP 1055/1</strain>
    </source>
</reference>
<dbReference type="PaxDb" id="2850-Phatr49943"/>
<feature type="compositionally biased region" description="Polar residues" evidence="3">
    <location>
        <begin position="94"/>
        <end position="115"/>
    </location>
</feature>
<dbReference type="GO" id="GO:0009536">
    <property type="term" value="C:plastid"/>
    <property type="evidence" value="ECO:0007669"/>
    <property type="project" value="UniProtKB-SubCell"/>
</dbReference>
<dbReference type="Proteomes" id="UP000000759">
    <property type="component" value="Chromosome 25"/>
</dbReference>
<dbReference type="InterPro" id="IPR006843">
    <property type="entry name" value="PAP/fibrillin_dom"/>
</dbReference>
<feature type="compositionally biased region" description="Polar residues" evidence="3">
    <location>
        <begin position="74"/>
        <end position="86"/>
    </location>
</feature>
<feature type="chain" id="PRO_5002856074" description="Plastid lipid-associated protein/fibrillin conserved domain-containing protein" evidence="4">
    <location>
        <begin position="20"/>
        <end position="431"/>
    </location>
</feature>
<dbReference type="OrthoDB" id="203682at2759"/>
<dbReference type="Pfam" id="PF04755">
    <property type="entry name" value="PAP_fibrillin"/>
    <property type="match status" value="2"/>
</dbReference>
<evidence type="ECO:0000256" key="2">
    <source>
        <dbReference type="ARBA" id="ARBA00022640"/>
    </source>
</evidence>
<organism evidence="6 7">
    <name type="scientific">Phaeodactylum tricornutum (strain CCAP 1055/1)</name>
    <dbReference type="NCBI Taxonomy" id="556484"/>
    <lineage>
        <taxon>Eukaryota</taxon>
        <taxon>Sar</taxon>
        <taxon>Stramenopiles</taxon>
        <taxon>Ochrophyta</taxon>
        <taxon>Bacillariophyta</taxon>
        <taxon>Bacillariophyceae</taxon>
        <taxon>Bacillariophycidae</taxon>
        <taxon>Naviculales</taxon>
        <taxon>Phaeodactylaceae</taxon>
        <taxon>Phaeodactylum</taxon>
    </lineage>
</organism>
<keyword evidence="4" id="KW-0732">Signal</keyword>
<dbReference type="HOGENOM" id="CLU_636909_0_0_1"/>
<gene>
    <name evidence="6" type="ORF">PHATRDRAFT_49943</name>
</gene>
<evidence type="ECO:0000256" key="3">
    <source>
        <dbReference type="SAM" id="MobiDB-lite"/>
    </source>
</evidence>
<feature type="domain" description="Plastid lipid-associated protein/fibrillin conserved" evidence="5">
    <location>
        <begin position="364"/>
        <end position="393"/>
    </location>
</feature>
<feature type="region of interest" description="Disordered" evidence="3">
    <location>
        <begin position="51"/>
        <end position="143"/>
    </location>
</feature>
<evidence type="ECO:0000259" key="5">
    <source>
        <dbReference type="Pfam" id="PF04755"/>
    </source>
</evidence>
<dbReference type="RefSeq" id="XP_002184697.1">
    <property type="nucleotide sequence ID" value="XM_002184661.1"/>
</dbReference>
<evidence type="ECO:0000256" key="4">
    <source>
        <dbReference type="SAM" id="SignalP"/>
    </source>
</evidence>
<comment type="subcellular location">
    <subcellularLocation>
        <location evidence="1">Plastid</location>
    </subcellularLocation>
</comment>
<evidence type="ECO:0000313" key="6">
    <source>
        <dbReference type="EMBL" id="EEC43756.1"/>
    </source>
</evidence>
<name>B7GCE0_PHATC</name>
<reference evidence="7" key="2">
    <citation type="submission" date="2008-08" db="EMBL/GenBank/DDBJ databases">
        <authorList>
            <consortium name="Diatom Consortium"/>
            <person name="Grigoriev I."/>
            <person name="Grimwood J."/>
            <person name="Kuo A."/>
            <person name="Otillar R.P."/>
            <person name="Salamov A."/>
            <person name="Detter J.C."/>
            <person name="Lindquist E."/>
            <person name="Shapiro H."/>
            <person name="Lucas S."/>
            <person name="Glavina del Rio T."/>
            <person name="Pitluck S."/>
            <person name="Rokhsar D."/>
            <person name="Bowler C."/>
        </authorList>
    </citation>
    <scope>GENOME REANNOTATION</scope>
    <source>
        <strain evidence="7">CCAP 1055/1</strain>
    </source>
</reference>
<feature type="signal peptide" evidence="4">
    <location>
        <begin position="1"/>
        <end position="19"/>
    </location>
</feature>
<evidence type="ECO:0000313" key="7">
    <source>
        <dbReference type="Proteomes" id="UP000000759"/>
    </source>
</evidence>
<dbReference type="PANTHER" id="PTHR31906">
    <property type="entry name" value="PLASTID-LIPID-ASSOCIATED PROTEIN 4, CHLOROPLASTIC-RELATED"/>
    <property type="match status" value="1"/>
</dbReference>
<evidence type="ECO:0000256" key="1">
    <source>
        <dbReference type="ARBA" id="ARBA00004474"/>
    </source>
</evidence>
<proteinExistence type="predicted"/>
<dbReference type="InterPro" id="IPR039633">
    <property type="entry name" value="PAP"/>
</dbReference>
<dbReference type="eggNOG" id="ENOG502QW8A">
    <property type="taxonomic scope" value="Eukaryota"/>
</dbReference>
<dbReference type="AlphaFoldDB" id="B7GCE0"/>
<sequence length="431" mass="47470">MYAVTILCWAGCWWSLGDAFAVSPLFHPLFVVRNNRPASWSYTTELSLAKGNKRSNEPRFESQAPNRTVLETVKGNQSDSSTLESTSPRDAEATKNTTASVRSIPENTPNATVAVSSSPPPPLRKIESSPSPTIPPPRVSSHKPTNVAKNWLYLQSIGAITGRGEFASASQKESVRTVVAALEAVNPTPEPAASPHLLGRWELVFTDTHLFRSSPFFMAARAVCVTDDAVQQFHWFCDMHRRALAISNIRAVRQIIGPTRLTSEFEVRAGAVPFLHDFTPWAYSGGWPITIDGSIVSTADWRLTTNATAASSSSNETNNAMEFYMDTVQIKGSNLPGLRQILDTGNVQLQSRELARWLENTVASYHTPRPVFATTYLDETLRISRDVDGHVFVYVKTSDDTTPTDYSPIDADLGVGRLLEGFNDAVTKFYL</sequence>
<keyword evidence="2" id="KW-0934">Plastid</keyword>
<feature type="domain" description="Plastid lipid-associated protein/fibrillin conserved" evidence="5">
    <location>
        <begin position="161"/>
        <end position="233"/>
    </location>
</feature>
<protein>
    <recommendedName>
        <fullName evidence="5">Plastid lipid-associated protein/fibrillin conserved domain-containing protein</fullName>
    </recommendedName>
</protein>
<accession>B7GCE0</accession>